<proteinExistence type="predicted"/>
<evidence type="ECO:0000256" key="2">
    <source>
        <dbReference type="SAM" id="Phobius"/>
    </source>
</evidence>
<evidence type="ECO:0000313" key="4">
    <source>
        <dbReference type="Proteomes" id="UP000325466"/>
    </source>
</evidence>
<gene>
    <name evidence="3" type="ORF">RAJCM14343_1965</name>
</gene>
<evidence type="ECO:0000256" key="1">
    <source>
        <dbReference type="SAM" id="MobiDB-lite"/>
    </source>
</evidence>
<keyword evidence="4" id="KW-1185">Reference proteome</keyword>
<evidence type="ECO:0000313" key="3">
    <source>
        <dbReference type="EMBL" id="GES36713.1"/>
    </source>
</evidence>
<keyword evidence="2" id="KW-0472">Membrane</keyword>
<sequence>MWTPPRGARRRFRDRSWGCPRGGAGGRRAPGTGPLLRHGFCGYPTVMEVLGTLILVGVVVYVVVQRRRSGPRR</sequence>
<name>A0ABQ0YJQ1_9NOCA</name>
<dbReference type="Proteomes" id="UP000325466">
    <property type="component" value="Unassembled WGS sequence"/>
</dbReference>
<protein>
    <recommendedName>
        <fullName evidence="5">LPXTG cell wall anchor domain-containing protein</fullName>
    </recommendedName>
</protein>
<reference evidence="3 4" key="1">
    <citation type="journal article" date="2018" name="Biodegradation">
        <title>1,4-Dioxane degradation characteristics of Rhodococcus aetherivorans JCM 14343.</title>
        <authorList>
            <person name="Inoue D."/>
            <person name="Tsunoda T."/>
            <person name="Yamamoto N."/>
            <person name="Ike M."/>
            <person name="Sei K."/>
        </authorList>
    </citation>
    <scope>NUCLEOTIDE SEQUENCE [LARGE SCALE GENOMIC DNA]</scope>
    <source>
        <strain evidence="3 4">JCM 14343</strain>
    </source>
</reference>
<accession>A0ABQ0YJQ1</accession>
<feature type="region of interest" description="Disordered" evidence="1">
    <location>
        <begin position="1"/>
        <end position="31"/>
    </location>
</feature>
<comment type="caution">
    <text evidence="3">The sequence shown here is derived from an EMBL/GenBank/DDBJ whole genome shotgun (WGS) entry which is preliminary data.</text>
</comment>
<dbReference type="EMBL" id="BLAH01000073">
    <property type="protein sequence ID" value="GES36713.1"/>
    <property type="molecule type" value="Genomic_DNA"/>
</dbReference>
<organism evidence="3 4">
    <name type="scientific">Rhodococcus aetherivorans</name>
    <dbReference type="NCBI Taxonomy" id="191292"/>
    <lineage>
        <taxon>Bacteria</taxon>
        <taxon>Bacillati</taxon>
        <taxon>Actinomycetota</taxon>
        <taxon>Actinomycetes</taxon>
        <taxon>Mycobacteriales</taxon>
        <taxon>Nocardiaceae</taxon>
        <taxon>Rhodococcus</taxon>
    </lineage>
</organism>
<keyword evidence="2" id="KW-1133">Transmembrane helix</keyword>
<feature type="transmembrane region" description="Helical" evidence="2">
    <location>
        <begin position="43"/>
        <end position="64"/>
    </location>
</feature>
<keyword evidence="2" id="KW-0812">Transmembrane</keyword>
<evidence type="ECO:0008006" key="5">
    <source>
        <dbReference type="Google" id="ProtNLM"/>
    </source>
</evidence>